<evidence type="ECO:0000313" key="2">
    <source>
        <dbReference type="EMBL" id="KAH0214727.1"/>
    </source>
</evidence>
<evidence type="ECO:0000256" key="1">
    <source>
        <dbReference type="ARBA" id="ARBA00007865"/>
    </source>
</evidence>
<protein>
    <recommendedName>
        <fullName evidence="4">Cyclase</fullName>
    </recommendedName>
</protein>
<feature type="non-terminal residue" evidence="2">
    <location>
        <position position="1"/>
    </location>
</feature>
<reference evidence="2" key="2">
    <citation type="submission" date="2021-08" db="EMBL/GenBank/DDBJ databases">
        <authorList>
            <person name="Gostincar C."/>
            <person name="Sun X."/>
            <person name="Song Z."/>
            <person name="Gunde-Cimerman N."/>
        </authorList>
    </citation>
    <scope>NUCLEOTIDE SEQUENCE</scope>
    <source>
        <strain evidence="2">EXF-8016</strain>
    </source>
</reference>
<evidence type="ECO:0008006" key="4">
    <source>
        <dbReference type="Google" id="ProtNLM"/>
    </source>
</evidence>
<dbReference type="OrthoDB" id="5396at2759"/>
<dbReference type="SUPFAM" id="SSF102198">
    <property type="entry name" value="Putative cyclase"/>
    <property type="match status" value="1"/>
</dbReference>
<dbReference type="EMBL" id="JAHFYH010000080">
    <property type="protein sequence ID" value="KAH0214727.1"/>
    <property type="molecule type" value="Genomic_DNA"/>
</dbReference>
<dbReference type="Gene3D" id="3.50.30.50">
    <property type="entry name" value="Putative cyclase"/>
    <property type="match status" value="1"/>
</dbReference>
<dbReference type="Proteomes" id="UP000767238">
    <property type="component" value="Unassembled WGS sequence"/>
</dbReference>
<dbReference type="Pfam" id="PF04199">
    <property type="entry name" value="Cyclase"/>
    <property type="match status" value="1"/>
</dbReference>
<dbReference type="AlphaFoldDB" id="A0A9P8K5E7"/>
<dbReference type="InterPro" id="IPR037175">
    <property type="entry name" value="KFase_sf"/>
</dbReference>
<organism evidence="2 3">
    <name type="scientific">Aureobasidium melanogenum</name>
    <name type="common">Aureobasidium pullulans var. melanogenum</name>
    <dbReference type="NCBI Taxonomy" id="46634"/>
    <lineage>
        <taxon>Eukaryota</taxon>
        <taxon>Fungi</taxon>
        <taxon>Dikarya</taxon>
        <taxon>Ascomycota</taxon>
        <taxon>Pezizomycotina</taxon>
        <taxon>Dothideomycetes</taxon>
        <taxon>Dothideomycetidae</taxon>
        <taxon>Dothideales</taxon>
        <taxon>Saccotheciaceae</taxon>
        <taxon>Aureobasidium</taxon>
    </lineage>
</organism>
<name>A0A9P8K5E7_AURME</name>
<sequence length="360" mass="40560">MVPDPAENTPCTPHYFWTARDQYWWCVYTSFKFYTAYVNMAKSAATLPRFNELPDGSAWGVWDTEGYRDALGTLNHLTSETKIEAAKEVKDGISVSLNWALDKPHRPVFDRQQLEHKIVDNSLFSQSMSFDDVLSFNTQSSSQWDGLRHVIHRQTGLLYNGVTKDEVFNTTKLGLQSWHEIGGIVGRGVLIDYVAYAARHKIEYSPTDYHAITLQEIQQAAEEQGVEFRRGDILLVRSGLIKWYNDCEDHKSRDEYFVRPDKKGVGVAPDPETVAWVWNQGFAAVAGDALAWEPIPYPASSPSFHQYLLALWGTPIGELWDLEGLARTCARLGRYSFFLSSISLNVPGGVASPPNALAVF</sequence>
<reference evidence="2" key="1">
    <citation type="journal article" date="2021" name="J Fungi (Basel)">
        <title>Virulence traits and population genomics of the black yeast Aureobasidium melanogenum.</title>
        <authorList>
            <person name="Cernosa A."/>
            <person name="Sun X."/>
            <person name="Gostincar C."/>
            <person name="Fang C."/>
            <person name="Gunde-Cimerman N."/>
            <person name="Song Z."/>
        </authorList>
    </citation>
    <scope>NUCLEOTIDE SEQUENCE</scope>
    <source>
        <strain evidence="2">EXF-8016</strain>
    </source>
</reference>
<gene>
    <name evidence="2" type="ORF">KCV03_g8343</name>
</gene>
<comment type="similarity">
    <text evidence="1">Belongs to the Cyclase 1 superfamily.</text>
</comment>
<dbReference type="GO" id="GO:0019441">
    <property type="term" value="P:L-tryptophan catabolic process to kynurenine"/>
    <property type="evidence" value="ECO:0007669"/>
    <property type="project" value="InterPro"/>
</dbReference>
<accession>A0A9P8K5E7</accession>
<dbReference type="InterPro" id="IPR007325">
    <property type="entry name" value="KFase/CYL"/>
</dbReference>
<dbReference type="GO" id="GO:0004061">
    <property type="term" value="F:arylformamidase activity"/>
    <property type="evidence" value="ECO:0007669"/>
    <property type="project" value="InterPro"/>
</dbReference>
<evidence type="ECO:0000313" key="3">
    <source>
        <dbReference type="Proteomes" id="UP000767238"/>
    </source>
</evidence>
<dbReference type="PANTHER" id="PTHR34861">
    <property type="match status" value="1"/>
</dbReference>
<proteinExistence type="inferred from homology"/>
<comment type="caution">
    <text evidence="2">The sequence shown here is derived from an EMBL/GenBank/DDBJ whole genome shotgun (WGS) entry which is preliminary data.</text>
</comment>
<dbReference type="PANTHER" id="PTHR34861:SF11">
    <property type="entry name" value="CYCLASE"/>
    <property type="match status" value="1"/>
</dbReference>